<proteinExistence type="predicted"/>
<protein>
    <submittedName>
        <fullName evidence="2">Uncharacterized protein</fullName>
    </submittedName>
</protein>
<evidence type="ECO:0000313" key="1">
    <source>
        <dbReference type="Proteomes" id="UP000887565"/>
    </source>
</evidence>
<sequence length="86" mass="9809">MKKMKELKKNRTKRRAVWCGNSLRQNGWRPSDGAGMAASEWASPYSALIHRLILDSVQVDPAKRPDIDSMMAVLKFPRVENSQYSC</sequence>
<organism evidence="1 2">
    <name type="scientific">Romanomermis culicivorax</name>
    <name type="common">Nematode worm</name>
    <dbReference type="NCBI Taxonomy" id="13658"/>
    <lineage>
        <taxon>Eukaryota</taxon>
        <taxon>Metazoa</taxon>
        <taxon>Ecdysozoa</taxon>
        <taxon>Nematoda</taxon>
        <taxon>Enoplea</taxon>
        <taxon>Dorylaimia</taxon>
        <taxon>Mermithida</taxon>
        <taxon>Mermithoidea</taxon>
        <taxon>Mermithidae</taxon>
        <taxon>Romanomermis</taxon>
    </lineage>
</organism>
<name>A0A915KSJ5_ROMCU</name>
<accession>A0A915KSJ5</accession>
<reference evidence="2" key="1">
    <citation type="submission" date="2022-11" db="UniProtKB">
        <authorList>
            <consortium name="WormBaseParasite"/>
        </authorList>
    </citation>
    <scope>IDENTIFICATION</scope>
</reference>
<evidence type="ECO:0000313" key="2">
    <source>
        <dbReference type="WBParaSite" id="nRc.2.0.1.t41864-RA"/>
    </source>
</evidence>
<keyword evidence="1" id="KW-1185">Reference proteome</keyword>
<dbReference type="WBParaSite" id="nRc.2.0.1.t41864-RA">
    <property type="protein sequence ID" value="nRc.2.0.1.t41864-RA"/>
    <property type="gene ID" value="nRc.2.0.1.g41864"/>
</dbReference>
<dbReference type="Proteomes" id="UP000887565">
    <property type="component" value="Unplaced"/>
</dbReference>
<dbReference type="AlphaFoldDB" id="A0A915KSJ5"/>